<dbReference type="EMBL" id="JACEIK010019342">
    <property type="protein sequence ID" value="MCE5166108.1"/>
    <property type="molecule type" value="Genomic_DNA"/>
</dbReference>
<proteinExistence type="predicted"/>
<reference evidence="1 2" key="1">
    <citation type="journal article" date="2021" name="BMC Genomics">
        <title>Datura genome reveals duplications of psychoactive alkaloid biosynthetic genes and high mutation rate following tissue culture.</title>
        <authorList>
            <person name="Rajewski A."/>
            <person name="Carter-House D."/>
            <person name="Stajich J."/>
            <person name="Litt A."/>
        </authorList>
    </citation>
    <scope>NUCLEOTIDE SEQUENCE [LARGE SCALE GENOMIC DNA]</scope>
    <source>
        <strain evidence="1">AR-01</strain>
    </source>
</reference>
<feature type="non-terminal residue" evidence="1">
    <location>
        <position position="1"/>
    </location>
</feature>
<sequence>EGEEQRAEVLQRAKQDLKIQEANRDDLYREHIDLDGVGYSGVAQQEVEIPPLSSRYLKRSPIYKKTIRTKQRKESGAALKAMTRQQEFHHLEVHDVEEGRINEGLQAKENVVEIKFKLKLSHVSFDGYYVRNWGRALLIWYTVSENDIPSGSKMPGYRSNNDVQGMHNATRATDPIEAYYDRYLQSGVGGKSARSTTNGVINHPIDGPYVMDTVGSKSIATKCKDFGFGGGRPECEIVYLNLVGYKFDEHDHDSANLRMQFANRPSARL</sequence>
<comment type="caution">
    <text evidence="1">The sequence shown here is derived from an EMBL/GenBank/DDBJ whole genome shotgun (WGS) entry which is preliminary data.</text>
</comment>
<organism evidence="1 2">
    <name type="scientific">Datura stramonium</name>
    <name type="common">Jimsonweed</name>
    <name type="synonym">Common thornapple</name>
    <dbReference type="NCBI Taxonomy" id="4076"/>
    <lineage>
        <taxon>Eukaryota</taxon>
        <taxon>Viridiplantae</taxon>
        <taxon>Streptophyta</taxon>
        <taxon>Embryophyta</taxon>
        <taxon>Tracheophyta</taxon>
        <taxon>Spermatophyta</taxon>
        <taxon>Magnoliopsida</taxon>
        <taxon>eudicotyledons</taxon>
        <taxon>Gunneridae</taxon>
        <taxon>Pentapetalae</taxon>
        <taxon>asterids</taxon>
        <taxon>lamiids</taxon>
        <taxon>Solanales</taxon>
        <taxon>Solanaceae</taxon>
        <taxon>Solanoideae</taxon>
        <taxon>Datureae</taxon>
        <taxon>Datura</taxon>
    </lineage>
</organism>
<protein>
    <submittedName>
        <fullName evidence="1">Uncharacterized protein</fullName>
    </submittedName>
</protein>
<evidence type="ECO:0000313" key="2">
    <source>
        <dbReference type="Proteomes" id="UP000823775"/>
    </source>
</evidence>
<dbReference type="Proteomes" id="UP000823775">
    <property type="component" value="Unassembled WGS sequence"/>
</dbReference>
<evidence type="ECO:0000313" key="1">
    <source>
        <dbReference type="EMBL" id="MCE5166108.1"/>
    </source>
</evidence>
<gene>
    <name evidence="1" type="ORF">HAX54_014856</name>
</gene>
<accession>A0ABS8Y2H0</accession>
<feature type="non-terminal residue" evidence="1">
    <location>
        <position position="269"/>
    </location>
</feature>
<name>A0ABS8Y2H0_DATST</name>
<keyword evidence="2" id="KW-1185">Reference proteome</keyword>